<dbReference type="VEuPathDB" id="FungiDB:FOXG_01316"/>
<evidence type="ECO:0000313" key="2">
    <source>
        <dbReference type="Proteomes" id="UP000009097"/>
    </source>
</evidence>
<sequence>MDQPQPLEHGTTADLFFEPGQRKNFLDAMNRRLQWLDKLGVLKVSMRAGDDGLPTYYGMPEEPVDERLGTIIALLDASPRKTTDVVWRKLSDELYRMLTAEIKPTATEVLSKLNLARSKYMKDFELIDAFREKLSNPATALGLVEDSILSWCPQAMARIIRYDASTLSDPDWWNRNADEVGGYNMSSSSLIRVVISEMDYARAAESNDRLFLYLELAAEVLRMFMSCQANGSLLNALDHQIEGLEAYTRSNAQEERLEQELQ</sequence>
<dbReference type="Proteomes" id="UP000009097">
    <property type="component" value="Unassembled WGS sequence"/>
</dbReference>
<reference evidence="1" key="1">
    <citation type="submission" date="2007-04" db="EMBL/GenBank/DDBJ databases">
        <authorList>
            <consortium name="The Broad Institute Genome Sequencing Platform"/>
            <person name="Birren B."/>
            <person name="Lander E."/>
            <person name="Galagan J."/>
            <person name="Nusbaum C."/>
            <person name="Devon K."/>
            <person name="Ma L.-J."/>
            <person name="Jaffe D."/>
            <person name="Butler J."/>
            <person name="Alvarez P."/>
            <person name="Gnerre S."/>
            <person name="Grabherr M."/>
            <person name="Kleber M."/>
            <person name="Mauceli E."/>
            <person name="Brockman W."/>
            <person name="MacCallum I.A."/>
            <person name="Young S."/>
            <person name="LaButti K."/>
            <person name="DeCaprio D."/>
            <person name="Crawford M."/>
            <person name="Koehrsen M."/>
            <person name="Engels R."/>
            <person name="Montgomery P."/>
            <person name="Pearson M."/>
            <person name="Howarth C."/>
            <person name="Larson L."/>
            <person name="White J."/>
            <person name="O'Leary S."/>
            <person name="Kodira C."/>
            <person name="Zeng Q."/>
            <person name="Yandava C."/>
            <person name="Alvarado L."/>
            <person name="Kistler C."/>
            <person name="Shim W.-B."/>
            <person name="Kang S."/>
            <person name="Woloshuk C."/>
        </authorList>
    </citation>
    <scope>NUCLEOTIDE SEQUENCE</scope>
    <source>
        <strain evidence="1">4287</strain>
    </source>
</reference>
<dbReference type="KEGG" id="fox:FOXG_01316"/>
<name>A0A0J9UCW8_FUSO4</name>
<dbReference type="RefSeq" id="XP_018233981.1">
    <property type="nucleotide sequence ID" value="XM_018378132.1"/>
</dbReference>
<dbReference type="EMBL" id="DS231696">
    <property type="protein sequence ID" value="KNA95935.1"/>
    <property type="molecule type" value="Genomic_DNA"/>
</dbReference>
<proteinExistence type="predicted"/>
<accession>A0A0J9UCW8</accession>
<dbReference type="OrthoDB" id="4991401at2759"/>
<dbReference type="GeneID" id="28943578"/>
<dbReference type="AlphaFoldDB" id="A0A0J9UCW8"/>
<reference evidence="1" key="2">
    <citation type="journal article" date="2010" name="Nature">
        <title>Comparative genomics reveals mobile pathogenicity chromosomes in Fusarium.</title>
        <authorList>
            <person name="Ma L.J."/>
            <person name="van der Does H.C."/>
            <person name="Borkovich K.A."/>
            <person name="Coleman J.J."/>
            <person name="Daboussi M.J."/>
            <person name="Di Pietro A."/>
            <person name="Dufresne M."/>
            <person name="Freitag M."/>
            <person name="Grabherr M."/>
            <person name="Henrissat B."/>
            <person name="Houterman P.M."/>
            <person name="Kang S."/>
            <person name="Shim W.B."/>
            <person name="Woloshuk C."/>
            <person name="Xie X."/>
            <person name="Xu J.R."/>
            <person name="Antoniw J."/>
            <person name="Baker S.E."/>
            <person name="Bluhm B.H."/>
            <person name="Breakspear A."/>
            <person name="Brown D.W."/>
            <person name="Butchko R.A."/>
            <person name="Chapman S."/>
            <person name="Coulson R."/>
            <person name="Coutinho P.M."/>
            <person name="Danchin E.G."/>
            <person name="Diener A."/>
            <person name="Gale L.R."/>
            <person name="Gardiner D.M."/>
            <person name="Goff S."/>
            <person name="Hammond-Kosack K.E."/>
            <person name="Hilburn K."/>
            <person name="Hua-Van A."/>
            <person name="Jonkers W."/>
            <person name="Kazan K."/>
            <person name="Kodira C.D."/>
            <person name="Koehrsen M."/>
            <person name="Kumar L."/>
            <person name="Lee Y.H."/>
            <person name="Li L."/>
            <person name="Manners J.M."/>
            <person name="Miranda-Saavedra D."/>
            <person name="Mukherjee M."/>
            <person name="Park G."/>
            <person name="Park J."/>
            <person name="Park S.Y."/>
            <person name="Proctor R.H."/>
            <person name="Regev A."/>
            <person name="Ruiz-Roldan M.C."/>
            <person name="Sain D."/>
            <person name="Sakthikumar S."/>
            <person name="Sykes S."/>
            <person name="Schwartz D.C."/>
            <person name="Turgeon B.G."/>
            <person name="Wapinski I."/>
            <person name="Yoder O."/>
            <person name="Young S."/>
            <person name="Zeng Q."/>
            <person name="Zhou S."/>
            <person name="Galagan J."/>
            <person name="Cuomo C.A."/>
            <person name="Kistler H.C."/>
            <person name="Rep M."/>
        </authorList>
    </citation>
    <scope>NUCLEOTIDE SEQUENCE [LARGE SCALE GENOMIC DNA]</scope>
    <source>
        <strain evidence="1">4287</strain>
    </source>
</reference>
<evidence type="ECO:0000313" key="1">
    <source>
        <dbReference type="EMBL" id="KNA95935.1"/>
    </source>
</evidence>
<protein>
    <submittedName>
        <fullName evidence="1">Uncharacterized protein</fullName>
    </submittedName>
</protein>
<gene>
    <name evidence="1" type="ORF">FOXG_01316</name>
</gene>
<organism evidence="1 2">
    <name type="scientific">Fusarium oxysporum f. sp. lycopersici (strain 4287 / CBS 123668 / FGSC 9935 / NRRL 34936)</name>
    <name type="common">Fusarium vascular wilt of tomato</name>
    <dbReference type="NCBI Taxonomy" id="426428"/>
    <lineage>
        <taxon>Eukaryota</taxon>
        <taxon>Fungi</taxon>
        <taxon>Dikarya</taxon>
        <taxon>Ascomycota</taxon>
        <taxon>Pezizomycotina</taxon>
        <taxon>Sordariomycetes</taxon>
        <taxon>Hypocreomycetidae</taxon>
        <taxon>Hypocreales</taxon>
        <taxon>Nectriaceae</taxon>
        <taxon>Fusarium</taxon>
        <taxon>Fusarium oxysporum species complex</taxon>
    </lineage>
</organism>